<dbReference type="SUPFAM" id="SSF52540">
    <property type="entry name" value="P-loop containing nucleoside triphosphate hydrolases"/>
    <property type="match status" value="1"/>
</dbReference>
<dbReference type="GeneID" id="3406865"/>
<dbReference type="GO" id="GO:0003924">
    <property type="term" value="F:GTPase activity"/>
    <property type="evidence" value="ECO:0000318"/>
    <property type="project" value="GO_Central"/>
</dbReference>
<dbReference type="FunFam" id="3.40.50.300:FF:002081">
    <property type="entry name" value="Small GTPase EhRabX6, putative"/>
    <property type="match status" value="1"/>
</dbReference>
<dbReference type="SMART" id="SM00173">
    <property type="entry name" value="RAS"/>
    <property type="match status" value="1"/>
</dbReference>
<evidence type="ECO:0000256" key="3">
    <source>
        <dbReference type="ARBA" id="ARBA00023134"/>
    </source>
</evidence>
<keyword evidence="3" id="KW-0342">GTP-binding</keyword>
<reference evidence="6" key="1">
    <citation type="journal article" date="2005" name="Nature">
        <title>The genome of the protist parasite Entamoeba histolytica.</title>
        <authorList>
            <person name="Loftus B."/>
            <person name="Anderson I."/>
            <person name="Davies R."/>
            <person name="Alsmark U.C."/>
            <person name="Samuelson J."/>
            <person name="Amedeo P."/>
            <person name="Roncaglia P."/>
            <person name="Berriman M."/>
            <person name="Hirt R.P."/>
            <person name="Mann B.J."/>
            <person name="Nozaki T."/>
            <person name="Suh B."/>
            <person name="Pop M."/>
            <person name="Duchene M."/>
            <person name="Ackers J."/>
            <person name="Tannich E."/>
            <person name="Leippe M."/>
            <person name="Hofer M."/>
            <person name="Bruchhaus I."/>
            <person name="Willhoeft U."/>
            <person name="Bhattacharya A."/>
            <person name="Chillingworth T."/>
            <person name="Churcher C."/>
            <person name="Hance Z."/>
            <person name="Harris B."/>
            <person name="Harris D."/>
            <person name="Jagels K."/>
            <person name="Moule S."/>
            <person name="Mungall K."/>
            <person name="Ormond D."/>
            <person name="Squares R."/>
            <person name="Whitehead S."/>
            <person name="Quail M.A."/>
            <person name="Rabbinowitsch E."/>
            <person name="Norbertczak H."/>
            <person name="Price C."/>
            <person name="Wang Z."/>
            <person name="Guillen N."/>
            <person name="Gilchrist C."/>
            <person name="Stroup S.E."/>
            <person name="Bhattacharya S."/>
            <person name="Lohia A."/>
            <person name="Foster P.G."/>
            <person name="Sicheritz-Ponten T."/>
            <person name="Weber C."/>
            <person name="Singh U."/>
            <person name="Mukherjee C."/>
            <person name="El-Sayed N.M."/>
            <person name="Petri W.A.Jr."/>
            <person name="Clark C.G."/>
            <person name="Embley T.M."/>
            <person name="Barrell B."/>
            <person name="Fraser C.M."/>
            <person name="Hall N."/>
        </authorList>
    </citation>
    <scope>NUCLEOTIDE SEQUENCE [LARGE SCALE GENOMIC DNA]</scope>
    <source>
        <strain evidence="6">HM-1:IMSS</strain>
    </source>
</reference>
<keyword evidence="2" id="KW-0547">Nucleotide-binding</keyword>
<dbReference type="PRINTS" id="PR00449">
    <property type="entry name" value="RASTRNSFRMNG"/>
</dbReference>
<dbReference type="PROSITE" id="PS51421">
    <property type="entry name" value="RAS"/>
    <property type="match status" value="1"/>
</dbReference>
<dbReference type="Gene3D" id="3.40.50.300">
    <property type="entry name" value="P-loop containing nucleotide triphosphate hydrolases"/>
    <property type="match status" value="1"/>
</dbReference>
<dbReference type="PROSITE" id="PS51419">
    <property type="entry name" value="RAB"/>
    <property type="match status" value="1"/>
</dbReference>
<dbReference type="AlphaFoldDB" id="A0A8U0WPT5"/>
<dbReference type="GO" id="GO:0012505">
    <property type="term" value="C:endomembrane system"/>
    <property type="evidence" value="ECO:0000318"/>
    <property type="project" value="GO_Central"/>
</dbReference>
<dbReference type="GO" id="GO:0005769">
    <property type="term" value="C:early endosome"/>
    <property type="evidence" value="ECO:0000318"/>
    <property type="project" value="GO_Central"/>
</dbReference>
<protein>
    <submittedName>
        <fullName evidence="6">Rab family GTPase</fullName>
    </submittedName>
</protein>
<sequence length="200" mass="22871">MTQKYSFKICVIGNEKIGKTSLVRRLLEDTFVEESTPFEDVSVNKKVIYDNKEVILNFMDPLGTDISTTATFYNDANLLIAMFDETEKDSIQNCKNWLSYGDRYIGSQYLKLIVGNKIDSNDKKISEEECEEVAKSLNCEYFEVSAKTGEGIKELYEQMMKMLFEPLNPKEDSTKSSNKKSGKKQSEKNREKKKGGCVLL</sequence>
<keyword evidence="7" id="KW-1185">Reference proteome</keyword>
<feature type="region of interest" description="Disordered" evidence="5">
    <location>
        <begin position="167"/>
        <end position="200"/>
    </location>
</feature>
<dbReference type="GO" id="GO:0005525">
    <property type="term" value="F:GTP binding"/>
    <property type="evidence" value="ECO:0007669"/>
    <property type="project" value="UniProtKB-KW"/>
</dbReference>
<dbReference type="OMA" id="LENCKYW"/>
<dbReference type="SMART" id="SM00175">
    <property type="entry name" value="RAB"/>
    <property type="match status" value="1"/>
</dbReference>
<evidence type="ECO:0000256" key="5">
    <source>
        <dbReference type="SAM" id="MobiDB-lite"/>
    </source>
</evidence>
<dbReference type="KEGG" id="ehi:EHI_008350"/>
<accession>A0A8U0WPT5</accession>
<keyword evidence="4" id="KW-0449">Lipoprotein</keyword>
<feature type="compositionally biased region" description="Basic residues" evidence="5">
    <location>
        <begin position="191"/>
        <end position="200"/>
    </location>
</feature>
<dbReference type="RefSeq" id="XP_652555.1">
    <property type="nucleotide sequence ID" value="XM_647463.1"/>
</dbReference>
<comment type="similarity">
    <text evidence="1">Belongs to the small GTPase superfamily. Rho family.</text>
</comment>
<dbReference type="InterPro" id="IPR001806">
    <property type="entry name" value="Small_GTPase"/>
</dbReference>
<evidence type="ECO:0000256" key="1">
    <source>
        <dbReference type="ARBA" id="ARBA00010142"/>
    </source>
</evidence>
<evidence type="ECO:0000256" key="2">
    <source>
        <dbReference type="ARBA" id="ARBA00022741"/>
    </source>
</evidence>
<dbReference type="Proteomes" id="UP000001926">
    <property type="component" value="Partially assembled WGS sequence"/>
</dbReference>
<dbReference type="HOGENOM" id="CLU_041217_10_1_1"/>
<dbReference type="Pfam" id="PF00071">
    <property type="entry name" value="Ras"/>
    <property type="match status" value="1"/>
</dbReference>
<dbReference type="CDD" id="cd00154">
    <property type="entry name" value="Rab"/>
    <property type="match status" value="1"/>
</dbReference>
<dbReference type="InterPro" id="IPR005225">
    <property type="entry name" value="Small_GTP-bd"/>
</dbReference>
<dbReference type="NCBIfam" id="TIGR00231">
    <property type="entry name" value="small_GTP"/>
    <property type="match status" value="1"/>
</dbReference>
<dbReference type="InterPro" id="IPR050227">
    <property type="entry name" value="Rab"/>
</dbReference>
<dbReference type="PANTHER" id="PTHR47977">
    <property type="entry name" value="RAS-RELATED PROTEIN RAB"/>
    <property type="match status" value="1"/>
</dbReference>
<dbReference type="GO" id="GO:0006886">
    <property type="term" value="P:intracellular protein transport"/>
    <property type="evidence" value="ECO:0000318"/>
    <property type="project" value="GO_Central"/>
</dbReference>
<name>A0A8U0WPT5_ENTH1</name>
<dbReference type="SMART" id="SM00174">
    <property type="entry name" value="RHO"/>
    <property type="match status" value="1"/>
</dbReference>
<dbReference type="InterPro" id="IPR027417">
    <property type="entry name" value="P-loop_NTPase"/>
</dbReference>
<reference evidence="6" key="2">
    <citation type="submission" date="2007-03" db="EMBL/GenBank/DDBJ databases">
        <authorList>
            <person name="Lorenzi H."/>
            <person name="Amedeo P."/>
            <person name="Inman J."/>
            <person name="Schobel S."/>
            <person name="Caler E."/>
        </authorList>
    </citation>
    <scope>GENOME REANNOTATION</scope>
    <source>
        <strain evidence="6">HM-1:IMSS</strain>
    </source>
</reference>
<gene>
    <name evidence="6" type="ORF">EHI_008350</name>
</gene>
<dbReference type="EMBL" id="DS571199">
    <property type="protein sequence ID" value="EAL47169.1"/>
    <property type="molecule type" value="Genomic_DNA"/>
</dbReference>
<dbReference type="OrthoDB" id="28889at2759"/>
<organism evidence="6 7">
    <name type="scientific">Entamoeba histolytica (strain ATCC 30459 / HM-1:IMSS / ABRM)</name>
    <dbReference type="NCBI Taxonomy" id="294381"/>
    <lineage>
        <taxon>Eukaryota</taxon>
        <taxon>Amoebozoa</taxon>
        <taxon>Evosea</taxon>
        <taxon>Archamoebae</taxon>
        <taxon>Mastigamoebida</taxon>
        <taxon>Entamoebidae</taxon>
        <taxon>Entamoeba</taxon>
    </lineage>
</organism>
<evidence type="ECO:0000313" key="7">
    <source>
        <dbReference type="Proteomes" id="UP000001926"/>
    </source>
</evidence>
<evidence type="ECO:0000256" key="4">
    <source>
        <dbReference type="ARBA" id="ARBA00023288"/>
    </source>
</evidence>
<evidence type="ECO:0000313" key="6">
    <source>
        <dbReference type="EMBL" id="EAL47169.1"/>
    </source>
</evidence>
<proteinExistence type="inferred from homology"/>